<comment type="caution">
    <text evidence="2">The sequence shown here is derived from an EMBL/GenBank/DDBJ whole genome shotgun (WGS) entry which is preliminary data.</text>
</comment>
<evidence type="ECO:0000313" key="2">
    <source>
        <dbReference type="EMBL" id="PIL26668.1"/>
    </source>
</evidence>
<organism evidence="2 3">
    <name type="scientific">Ganoderma sinense ZZ0214-1</name>
    <dbReference type="NCBI Taxonomy" id="1077348"/>
    <lineage>
        <taxon>Eukaryota</taxon>
        <taxon>Fungi</taxon>
        <taxon>Dikarya</taxon>
        <taxon>Basidiomycota</taxon>
        <taxon>Agaricomycotina</taxon>
        <taxon>Agaricomycetes</taxon>
        <taxon>Polyporales</taxon>
        <taxon>Polyporaceae</taxon>
        <taxon>Ganoderma</taxon>
    </lineage>
</organism>
<feature type="region of interest" description="Disordered" evidence="1">
    <location>
        <begin position="25"/>
        <end position="44"/>
    </location>
</feature>
<dbReference type="Proteomes" id="UP000230002">
    <property type="component" value="Unassembled WGS sequence"/>
</dbReference>
<name>A0A2G8RZC7_9APHY</name>
<sequence length="293" mass="32616">MSSVQPVSFVTSYPSWLYPSLDSDCSSRLDSPKEPVKPPRHHYIHAPQPQRLSSLLQNANIKNSFSVAPKAIKKRLSSPQSDASWSSYSSTPSLAESVSTSASSSHKGRAFSRVAPITGSSGRVAVPGLFSEDQVEQRVDFSSRHGKGVSLADWARLSEKRRTYLALDGAHQRIDELFYNDERVLLQSHWPGYASRTSFLDRPPHAMDVEKGLTKADLLDMVCSDLLQWMLTLTNGKHIVCCDPRWTIGLDQITFRHIFVVGVVQIKGYVSKWVPVLEVDRNEELVVPPAGLD</sequence>
<dbReference type="EMBL" id="AYKW01000041">
    <property type="protein sequence ID" value="PIL26668.1"/>
    <property type="molecule type" value="Genomic_DNA"/>
</dbReference>
<dbReference type="AlphaFoldDB" id="A0A2G8RZC7"/>
<proteinExistence type="predicted"/>
<accession>A0A2G8RZC7</accession>
<protein>
    <submittedName>
        <fullName evidence="2">Uncharacterized protein</fullName>
    </submittedName>
</protein>
<gene>
    <name evidence="2" type="ORF">GSI_11244</name>
</gene>
<evidence type="ECO:0000313" key="3">
    <source>
        <dbReference type="Proteomes" id="UP000230002"/>
    </source>
</evidence>
<evidence type="ECO:0000256" key="1">
    <source>
        <dbReference type="SAM" id="MobiDB-lite"/>
    </source>
</evidence>
<dbReference type="OrthoDB" id="2746132at2759"/>
<keyword evidence="3" id="KW-1185">Reference proteome</keyword>
<reference evidence="2 3" key="1">
    <citation type="journal article" date="2015" name="Sci. Rep.">
        <title>Chromosome-level genome map provides insights into diverse defense mechanisms in the medicinal fungus Ganoderma sinense.</title>
        <authorList>
            <person name="Zhu Y."/>
            <person name="Xu J."/>
            <person name="Sun C."/>
            <person name="Zhou S."/>
            <person name="Xu H."/>
            <person name="Nelson D.R."/>
            <person name="Qian J."/>
            <person name="Song J."/>
            <person name="Luo H."/>
            <person name="Xiang L."/>
            <person name="Li Y."/>
            <person name="Xu Z."/>
            <person name="Ji A."/>
            <person name="Wang L."/>
            <person name="Lu S."/>
            <person name="Hayward A."/>
            <person name="Sun W."/>
            <person name="Li X."/>
            <person name="Schwartz D.C."/>
            <person name="Wang Y."/>
            <person name="Chen S."/>
        </authorList>
    </citation>
    <scope>NUCLEOTIDE SEQUENCE [LARGE SCALE GENOMIC DNA]</scope>
    <source>
        <strain evidence="2 3">ZZ0214-1</strain>
    </source>
</reference>
<feature type="compositionally biased region" description="Basic and acidic residues" evidence="1">
    <location>
        <begin position="25"/>
        <end position="37"/>
    </location>
</feature>